<name>A0A7S4I2Y7_9EUKA</name>
<comment type="catalytic activity">
    <reaction evidence="1 4">
        <text>[protein]-peptidylproline (omega=180) = [protein]-peptidylproline (omega=0)</text>
        <dbReference type="Rhea" id="RHEA:16237"/>
        <dbReference type="Rhea" id="RHEA-COMP:10747"/>
        <dbReference type="Rhea" id="RHEA-COMP:10748"/>
        <dbReference type="ChEBI" id="CHEBI:83833"/>
        <dbReference type="ChEBI" id="CHEBI:83834"/>
        <dbReference type="EC" id="5.2.1.8"/>
    </reaction>
</comment>
<dbReference type="InterPro" id="IPR024936">
    <property type="entry name" value="Cyclophilin-type_PPIase"/>
</dbReference>
<proteinExistence type="inferred from homology"/>
<organism evidence="6">
    <name type="scientific">Vannella robusta</name>
    <dbReference type="NCBI Taxonomy" id="1487602"/>
    <lineage>
        <taxon>Eukaryota</taxon>
        <taxon>Amoebozoa</taxon>
        <taxon>Discosea</taxon>
        <taxon>Flabellinia</taxon>
        <taxon>Vannellidae</taxon>
        <taxon>Vannella</taxon>
    </lineage>
</organism>
<comment type="function">
    <text evidence="4">PPIases accelerate the folding of proteins. It catalyzes the cis-trans isomerization of proline imidic peptide bonds in oligopeptides.</text>
</comment>
<dbReference type="InterPro" id="IPR002130">
    <property type="entry name" value="Cyclophilin-type_PPIase_dom"/>
</dbReference>
<dbReference type="GO" id="GO:0006457">
    <property type="term" value="P:protein folding"/>
    <property type="evidence" value="ECO:0007669"/>
    <property type="project" value="TreeGrafter"/>
</dbReference>
<dbReference type="EC" id="5.2.1.8" evidence="4"/>
<gene>
    <name evidence="6" type="ORF">VSP0166_LOCUS7561</name>
</gene>
<evidence type="ECO:0000256" key="1">
    <source>
        <dbReference type="ARBA" id="ARBA00000971"/>
    </source>
</evidence>
<dbReference type="GO" id="GO:0016018">
    <property type="term" value="F:cyclosporin A binding"/>
    <property type="evidence" value="ECO:0007669"/>
    <property type="project" value="TreeGrafter"/>
</dbReference>
<protein>
    <recommendedName>
        <fullName evidence="4">Peptidyl-prolyl cis-trans isomerase</fullName>
        <shortName evidence="4">PPIase</shortName>
        <ecNumber evidence="4">5.2.1.8</ecNumber>
    </recommendedName>
</protein>
<comment type="similarity">
    <text evidence="4">Belongs to the cyclophilin-type PPIase family.</text>
</comment>
<dbReference type="PROSITE" id="PS50072">
    <property type="entry name" value="CSA_PPIASE_2"/>
    <property type="match status" value="1"/>
</dbReference>
<dbReference type="PIRSF" id="PIRSF001467">
    <property type="entry name" value="Peptidylpro_ismrse"/>
    <property type="match status" value="1"/>
</dbReference>
<dbReference type="SUPFAM" id="SSF50891">
    <property type="entry name" value="Cyclophilin-like"/>
    <property type="match status" value="1"/>
</dbReference>
<evidence type="ECO:0000256" key="3">
    <source>
        <dbReference type="ARBA" id="ARBA00023235"/>
    </source>
</evidence>
<dbReference type="EMBL" id="HBKP01010702">
    <property type="protein sequence ID" value="CAE2216945.1"/>
    <property type="molecule type" value="Transcribed_RNA"/>
</dbReference>
<dbReference type="PANTHER" id="PTHR11071">
    <property type="entry name" value="PEPTIDYL-PROLYL CIS-TRANS ISOMERASE"/>
    <property type="match status" value="1"/>
</dbReference>
<evidence type="ECO:0000259" key="5">
    <source>
        <dbReference type="PROSITE" id="PS50072"/>
    </source>
</evidence>
<evidence type="ECO:0000256" key="4">
    <source>
        <dbReference type="RuleBase" id="RU363019"/>
    </source>
</evidence>
<dbReference type="GO" id="GO:0003755">
    <property type="term" value="F:peptidyl-prolyl cis-trans isomerase activity"/>
    <property type="evidence" value="ECO:0007669"/>
    <property type="project" value="UniProtKB-UniRule"/>
</dbReference>
<keyword evidence="3 4" id="KW-0413">Isomerase</keyword>
<dbReference type="PANTHER" id="PTHR11071:SF561">
    <property type="entry name" value="PEPTIDYL-PROLYL CIS-TRANS ISOMERASE D-RELATED"/>
    <property type="match status" value="1"/>
</dbReference>
<dbReference type="PRINTS" id="PR00153">
    <property type="entry name" value="CSAPPISMRASE"/>
</dbReference>
<dbReference type="InterPro" id="IPR029000">
    <property type="entry name" value="Cyclophilin-like_dom_sf"/>
</dbReference>
<keyword evidence="2 4" id="KW-0697">Rotamase</keyword>
<reference evidence="6" key="1">
    <citation type="submission" date="2021-01" db="EMBL/GenBank/DDBJ databases">
        <authorList>
            <person name="Corre E."/>
            <person name="Pelletier E."/>
            <person name="Niang G."/>
            <person name="Scheremetjew M."/>
            <person name="Finn R."/>
            <person name="Kale V."/>
            <person name="Holt S."/>
            <person name="Cochrane G."/>
            <person name="Meng A."/>
            <person name="Brown T."/>
            <person name="Cohen L."/>
        </authorList>
    </citation>
    <scope>NUCLEOTIDE SEQUENCE</scope>
    <source>
        <strain evidence="6">DIVA3 518/3/11/1/6</strain>
    </source>
</reference>
<evidence type="ECO:0000313" key="6">
    <source>
        <dbReference type="EMBL" id="CAE2216945.1"/>
    </source>
</evidence>
<evidence type="ECO:0000256" key="2">
    <source>
        <dbReference type="ARBA" id="ARBA00023110"/>
    </source>
</evidence>
<dbReference type="CDD" id="cd01926">
    <property type="entry name" value="cyclophilin_ABH_like"/>
    <property type="match status" value="1"/>
</dbReference>
<dbReference type="GO" id="GO:0005737">
    <property type="term" value="C:cytoplasm"/>
    <property type="evidence" value="ECO:0007669"/>
    <property type="project" value="TreeGrafter"/>
</dbReference>
<accession>A0A7S4I2Y7</accession>
<sequence length="176" mass="19119">MDGSRIGADNPVVFFDISIGGQGMGRIKVELFADVVPKTAENFRQFCTGETKMNGDPVGYKGCIFHRVSKDFMIQGGDFLKADGTGKLSIYGETFEDENFILSHSGPGLLAMANSGPNSNGCQFYITCAECDWLNGKHVVFGRVIEGMKVVRAIENVPVINNKPKLPVMISECGEL</sequence>
<feature type="domain" description="PPIase cyclophilin-type" evidence="5">
    <location>
        <begin position="14"/>
        <end position="175"/>
    </location>
</feature>
<dbReference type="Pfam" id="PF00160">
    <property type="entry name" value="Pro_isomerase"/>
    <property type="match status" value="1"/>
</dbReference>
<dbReference type="FunFam" id="2.40.100.10:FF:000025">
    <property type="entry name" value="Peptidyl-prolyl cis-trans isomerase CYP19-2"/>
    <property type="match status" value="1"/>
</dbReference>
<dbReference type="AlphaFoldDB" id="A0A7S4I2Y7"/>
<dbReference type="Gene3D" id="2.40.100.10">
    <property type="entry name" value="Cyclophilin-like"/>
    <property type="match status" value="1"/>
</dbReference>